<evidence type="ECO:0000313" key="3">
    <source>
        <dbReference type="Proteomes" id="UP000243459"/>
    </source>
</evidence>
<sequence>MHQRLSQHLLRKPTRGLDGEDEGEVIGLVGLRFREGVEVEEGGEVLGFGVEGEHGVPRVGVFCGDLIEHPAGVKQGVGADEVRGGELRAEEWGEVEAMDDDLRVELLEEMERVIAEWE</sequence>
<keyword evidence="3" id="KW-1185">Reference proteome</keyword>
<dbReference type="Proteomes" id="UP000243459">
    <property type="component" value="Chromosome 7"/>
</dbReference>
<protein>
    <submittedName>
        <fullName evidence="2">Uncharacterized protein</fullName>
    </submittedName>
</protein>
<dbReference type="Gramene" id="ONK63757">
    <property type="protein sequence ID" value="ONK63757"/>
    <property type="gene ID" value="A4U43_C07F18620"/>
</dbReference>
<proteinExistence type="predicted"/>
<reference evidence="3" key="1">
    <citation type="journal article" date="2017" name="Nat. Commun.">
        <title>The asparagus genome sheds light on the origin and evolution of a young Y chromosome.</title>
        <authorList>
            <person name="Harkess A."/>
            <person name="Zhou J."/>
            <person name="Xu C."/>
            <person name="Bowers J.E."/>
            <person name="Van der Hulst R."/>
            <person name="Ayyampalayam S."/>
            <person name="Mercati F."/>
            <person name="Riccardi P."/>
            <person name="McKain M.R."/>
            <person name="Kakrana A."/>
            <person name="Tang H."/>
            <person name="Ray J."/>
            <person name="Groenendijk J."/>
            <person name="Arikit S."/>
            <person name="Mathioni S.M."/>
            <person name="Nakano M."/>
            <person name="Shan H."/>
            <person name="Telgmann-Rauber A."/>
            <person name="Kanno A."/>
            <person name="Yue Z."/>
            <person name="Chen H."/>
            <person name="Li W."/>
            <person name="Chen Y."/>
            <person name="Xu X."/>
            <person name="Zhang Y."/>
            <person name="Luo S."/>
            <person name="Chen H."/>
            <person name="Gao J."/>
            <person name="Mao Z."/>
            <person name="Pires J.C."/>
            <person name="Luo M."/>
            <person name="Kudrna D."/>
            <person name="Wing R.A."/>
            <person name="Meyers B.C."/>
            <person name="Yi K."/>
            <person name="Kong H."/>
            <person name="Lavrijsen P."/>
            <person name="Sunseri F."/>
            <person name="Falavigna A."/>
            <person name="Ye Y."/>
            <person name="Leebens-Mack J.H."/>
            <person name="Chen G."/>
        </authorList>
    </citation>
    <scope>NUCLEOTIDE SEQUENCE [LARGE SCALE GENOMIC DNA]</scope>
    <source>
        <strain evidence="3">cv. DH0086</strain>
    </source>
</reference>
<name>A0A5P1EEX1_ASPOF</name>
<evidence type="ECO:0000313" key="2">
    <source>
        <dbReference type="EMBL" id="ONK63757.1"/>
    </source>
</evidence>
<feature type="region of interest" description="Disordered" evidence="1">
    <location>
        <begin position="1"/>
        <end position="21"/>
    </location>
</feature>
<organism evidence="2 3">
    <name type="scientific">Asparagus officinalis</name>
    <name type="common">Garden asparagus</name>
    <dbReference type="NCBI Taxonomy" id="4686"/>
    <lineage>
        <taxon>Eukaryota</taxon>
        <taxon>Viridiplantae</taxon>
        <taxon>Streptophyta</taxon>
        <taxon>Embryophyta</taxon>
        <taxon>Tracheophyta</taxon>
        <taxon>Spermatophyta</taxon>
        <taxon>Magnoliopsida</taxon>
        <taxon>Liliopsida</taxon>
        <taxon>Asparagales</taxon>
        <taxon>Asparagaceae</taxon>
        <taxon>Asparagoideae</taxon>
        <taxon>Asparagus</taxon>
    </lineage>
</organism>
<accession>A0A5P1EEX1</accession>
<feature type="compositionally biased region" description="Basic residues" evidence="1">
    <location>
        <begin position="1"/>
        <end position="14"/>
    </location>
</feature>
<dbReference type="EMBL" id="CM007387">
    <property type="protein sequence ID" value="ONK63757.1"/>
    <property type="molecule type" value="Genomic_DNA"/>
</dbReference>
<evidence type="ECO:0000256" key="1">
    <source>
        <dbReference type="SAM" id="MobiDB-lite"/>
    </source>
</evidence>
<dbReference type="AlphaFoldDB" id="A0A5P1EEX1"/>
<gene>
    <name evidence="2" type="ORF">A4U43_C07F18620</name>
</gene>